<reference evidence="3 4" key="1">
    <citation type="submission" date="2019-04" db="EMBL/GenBank/DDBJ databases">
        <authorList>
            <person name="Van Vliet M D."/>
        </authorList>
    </citation>
    <scope>NUCLEOTIDE SEQUENCE [LARGE SCALE GENOMIC DNA]</scope>
    <source>
        <strain evidence="3 4">F21</strain>
    </source>
</reference>
<dbReference type="GO" id="GO:0016829">
    <property type="term" value="F:lyase activity"/>
    <property type="evidence" value="ECO:0007669"/>
    <property type="project" value="InterPro"/>
</dbReference>
<dbReference type="SUPFAM" id="SSF49785">
    <property type="entry name" value="Galactose-binding domain-like"/>
    <property type="match status" value="1"/>
</dbReference>
<dbReference type="Gene3D" id="1.50.10.100">
    <property type="entry name" value="Chondroitin AC/alginate lyase"/>
    <property type="match status" value="1"/>
</dbReference>
<dbReference type="SUPFAM" id="SSF48230">
    <property type="entry name" value="Chondroitin AC/alginate lyase"/>
    <property type="match status" value="1"/>
</dbReference>
<dbReference type="InterPro" id="IPR008979">
    <property type="entry name" value="Galactose-bd-like_sf"/>
</dbReference>
<dbReference type="InterPro" id="IPR000421">
    <property type="entry name" value="FA58C"/>
</dbReference>
<dbReference type="PANTHER" id="PTHR38045:SF1">
    <property type="entry name" value="HEPARINASE II_III-LIKE PROTEIN"/>
    <property type="match status" value="1"/>
</dbReference>
<dbReference type="EMBL" id="CAAHFH010000002">
    <property type="protein sequence ID" value="VGO22328.1"/>
    <property type="molecule type" value="Genomic_DNA"/>
</dbReference>
<protein>
    <recommendedName>
        <fullName evidence="2">F5/8 type C domain-containing protein</fullName>
    </recommendedName>
</protein>
<dbReference type="Pfam" id="PF22633">
    <property type="entry name" value="F5_F8_type_C_2"/>
    <property type="match status" value="1"/>
</dbReference>
<dbReference type="PROSITE" id="PS50022">
    <property type="entry name" value="FA58C_3"/>
    <property type="match status" value="1"/>
</dbReference>
<dbReference type="InterPro" id="IPR008929">
    <property type="entry name" value="Chondroitin_lyas"/>
</dbReference>
<evidence type="ECO:0000313" key="3">
    <source>
        <dbReference type="EMBL" id="VGO22328.1"/>
    </source>
</evidence>
<gene>
    <name evidence="3" type="ORF">SCARR_04411</name>
</gene>
<dbReference type="Gene3D" id="2.60.120.260">
    <property type="entry name" value="Galactose-binding domain-like"/>
    <property type="match status" value="1"/>
</dbReference>
<dbReference type="Gene3D" id="2.70.98.70">
    <property type="match status" value="1"/>
</dbReference>
<feature type="domain" description="F5/8 type C" evidence="2">
    <location>
        <begin position="592"/>
        <end position="742"/>
    </location>
</feature>
<dbReference type="Pfam" id="PF07940">
    <property type="entry name" value="Hepar_II_III_C"/>
    <property type="match status" value="1"/>
</dbReference>
<sequence>MKRKPQNFRILSTLFIALLIAGAALAVERPRLVLPEGGFVEIKSRIERSPRHAGWYADVKKAADNVVEAEVKIGRNTQADLMNLALVHKVEGGKAYQNKAKEILAAAYEKPMWDKKWALDQAMVSVGVAVALDWLYDDLPAELRAATERNLAETSLALFQKTVDGGAWWMTAKRPDNTYYNNHNGVCVGASLVVASALLGTEHDAAARKVIVAGLGSLKVGTLDGLLPDGAWDEGSGYFGYGMTGMTLGLSSVQNSLGSLSGLLDHPGIGKTGRYLVATTGPTGTFNYADGTSRINSAYWMCWLAQVTDDAELAAAFRHLQSLENHRGSVLGLCWDDPSMKATATEFPLDATFGRIGVGTARSSWDDESAAWVGFKFGRPWQSHAHSDVGSFVYDWGGVRWITDLSGAPYINNYFSYEDARYHFYRAKPEGHNTIVINPTDAYQQIIDSDSEIVTTQSTPSYGWLMGDMTPAYADAALKVNRGFMLDRYNGNLLVKDELTLKKPSEVWWFAHTAAEVELMEDGKTALLRSNGKTVRLEVIMLKGTPPPVLTAEPARPLPTSRVIVGEYPDAGKITRLALRFDDVKDLKFSVAFRPQEQPDAQAVPAIAEIPLSVQMVRVAEGDASTLLDGDWTTVWSANSYVEEDGEKIFKPQFIEIDLGKSSPVSSVGLGFDTAFQRRYDFKIHVSTDGKTWEQVFHGHSSKREGEQRFHFPAQKARFIKIEGLGNERYQNRYNLLKLFGPVL</sequence>
<accession>A0A6C2UQ44</accession>
<organism evidence="3 4">
    <name type="scientific">Pontiella sulfatireligans</name>
    <dbReference type="NCBI Taxonomy" id="2750658"/>
    <lineage>
        <taxon>Bacteria</taxon>
        <taxon>Pseudomonadati</taxon>
        <taxon>Kiritimatiellota</taxon>
        <taxon>Kiritimatiellia</taxon>
        <taxon>Kiritimatiellales</taxon>
        <taxon>Pontiellaceae</taxon>
        <taxon>Pontiella</taxon>
    </lineage>
</organism>
<evidence type="ECO:0000313" key="4">
    <source>
        <dbReference type="Proteomes" id="UP000346198"/>
    </source>
</evidence>
<dbReference type="Proteomes" id="UP000346198">
    <property type="component" value="Unassembled WGS sequence"/>
</dbReference>
<dbReference type="AlphaFoldDB" id="A0A6C2UQ44"/>
<keyword evidence="4" id="KW-1185">Reference proteome</keyword>
<proteinExistence type="predicted"/>
<dbReference type="GO" id="GO:0030313">
    <property type="term" value="C:cell envelope"/>
    <property type="evidence" value="ECO:0007669"/>
    <property type="project" value="UniProtKB-SubCell"/>
</dbReference>
<evidence type="ECO:0000259" key="2">
    <source>
        <dbReference type="PROSITE" id="PS50022"/>
    </source>
</evidence>
<evidence type="ECO:0000256" key="1">
    <source>
        <dbReference type="ARBA" id="ARBA00004196"/>
    </source>
</evidence>
<dbReference type="RefSeq" id="WP_168433511.1">
    <property type="nucleotide sequence ID" value="NZ_CAAHFH010000002.1"/>
</dbReference>
<dbReference type="InterPro" id="IPR012480">
    <property type="entry name" value="Hepar_II_III_C"/>
</dbReference>
<name>A0A6C2UQ44_9BACT</name>
<dbReference type="PANTHER" id="PTHR38045">
    <property type="entry name" value="CHROMOSOME 1, WHOLE GENOME SHOTGUN SEQUENCE"/>
    <property type="match status" value="1"/>
</dbReference>
<comment type="subcellular location">
    <subcellularLocation>
        <location evidence="1">Cell envelope</location>
    </subcellularLocation>
</comment>